<dbReference type="SUPFAM" id="SSF52058">
    <property type="entry name" value="L domain-like"/>
    <property type="match status" value="1"/>
</dbReference>
<dbReference type="PANTHER" id="PTHR48007:SF4">
    <property type="entry name" value="LEUCINE-RICH REPEAT RECEPTOR-LIKE PROTEIN KINASE PXC1"/>
    <property type="match status" value="1"/>
</dbReference>
<feature type="compositionally biased region" description="Low complexity" evidence="1">
    <location>
        <begin position="28"/>
        <end position="39"/>
    </location>
</feature>
<dbReference type="InterPro" id="IPR032675">
    <property type="entry name" value="LRR_dom_sf"/>
</dbReference>
<protein>
    <recommendedName>
        <fullName evidence="4">L domain-like protein</fullName>
    </recommendedName>
</protein>
<gene>
    <name evidence="3" type="ORF">APAL1065_LOCUS5197</name>
</gene>
<evidence type="ECO:0008006" key="4">
    <source>
        <dbReference type="Google" id="ProtNLM"/>
    </source>
</evidence>
<accession>A0A7S2VCT7</accession>
<keyword evidence="2" id="KW-1133">Transmembrane helix</keyword>
<reference evidence="3" key="1">
    <citation type="submission" date="2021-01" db="EMBL/GenBank/DDBJ databases">
        <authorList>
            <person name="Corre E."/>
            <person name="Pelletier E."/>
            <person name="Niang G."/>
            <person name="Scheremetjew M."/>
            <person name="Finn R."/>
            <person name="Kale V."/>
            <person name="Holt S."/>
            <person name="Cochrane G."/>
            <person name="Meng A."/>
            <person name="Brown T."/>
            <person name="Cohen L."/>
        </authorList>
    </citation>
    <scope>NUCLEOTIDE SEQUENCE</scope>
    <source>
        <strain evidence="3">CCMP125</strain>
    </source>
</reference>
<evidence type="ECO:0000256" key="2">
    <source>
        <dbReference type="SAM" id="Phobius"/>
    </source>
</evidence>
<dbReference type="PANTHER" id="PTHR48007">
    <property type="entry name" value="LEUCINE-RICH REPEAT RECEPTOR-LIKE PROTEIN KINASE PXC1"/>
    <property type="match status" value="1"/>
</dbReference>
<evidence type="ECO:0000256" key="1">
    <source>
        <dbReference type="SAM" id="MobiDB-lite"/>
    </source>
</evidence>
<feature type="compositionally biased region" description="Basic and acidic residues" evidence="1">
    <location>
        <begin position="43"/>
        <end position="57"/>
    </location>
</feature>
<evidence type="ECO:0000313" key="3">
    <source>
        <dbReference type="EMBL" id="CAD9950776.1"/>
    </source>
</evidence>
<organism evidence="3">
    <name type="scientific">Entomoneis paludosa</name>
    <dbReference type="NCBI Taxonomy" id="265537"/>
    <lineage>
        <taxon>Eukaryota</taxon>
        <taxon>Sar</taxon>
        <taxon>Stramenopiles</taxon>
        <taxon>Ochrophyta</taxon>
        <taxon>Bacillariophyta</taxon>
        <taxon>Bacillariophyceae</taxon>
        <taxon>Bacillariophycidae</taxon>
        <taxon>Entomoneidaceae</taxon>
        <taxon>Entomoneis</taxon>
    </lineage>
</organism>
<feature type="region of interest" description="Disordered" evidence="1">
    <location>
        <begin position="1"/>
        <end position="62"/>
    </location>
</feature>
<dbReference type="InterPro" id="IPR046959">
    <property type="entry name" value="PRK1-6/SRF4-like"/>
</dbReference>
<keyword evidence="2" id="KW-0812">Transmembrane</keyword>
<feature type="transmembrane region" description="Helical" evidence="2">
    <location>
        <begin position="129"/>
        <end position="151"/>
    </location>
</feature>
<dbReference type="AlphaFoldDB" id="A0A7S2VCT7"/>
<feature type="compositionally biased region" description="Polar residues" evidence="1">
    <location>
        <begin position="12"/>
        <end position="21"/>
    </location>
</feature>
<dbReference type="InterPro" id="IPR001611">
    <property type="entry name" value="Leu-rich_rpt"/>
</dbReference>
<proteinExistence type="predicted"/>
<dbReference type="EMBL" id="HBHT01007801">
    <property type="protein sequence ID" value="CAD9950776.1"/>
    <property type="molecule type" value="Transcribed_RNA"/>
</dbReference>
<sequence length="416" mass="45553">MPSFQHHEGRNNHPQLGSAFSPSVRHGSTSSRASTAKSSPVRGEAKYRHHEEPKLEMDVETGDESLYVGSTSVLDRIMSASPTSSPSSFVDEDDVEEIPDIGEGSDSIMKKSPEDQNHGIFYGITRREIVILLLTLVGVAAIAALVSGLVLRDDNSDSTSKPIQVDVHLSSLEKLDMITEAVVANPVVADYVDLPQGIEEISLMDFRNPQKHPSVRAMSWVVKSDSQSVESEVVARFALATLYYATDGLDWKKDDWLHSDRSLCASSGDIEMSSSTPRGWFGVKCNDNGEVNTISLTENGLKGDLPPILALIPTLQSLFLEYNSISGELDGNMFPPSLQFLYMQHNHLSGSIPDDFLSNGKSISTFFVNGNNLIGTMPKDYCPACTTCNHPLREFRLDCDKIECSDGCCDPELNCN</sequence>
<dbReference type="Gene3D" id="3.80.10.10">
    <property type="entry name" value="Ribonuclease Inhibitor"/>
    <property type="match status" value="1"/>
</dbReference>
<feature type="compositionally biased region" description="Basic and acidic residues" evidence="1">
    <location>
        <begin position="1"/>
        <end position="11"/>
    </location>
</feature>
<keyword evidence="2" id="KW-0472">Membrane</keyword>
<name>A0A7S2VCT7_9STRA</name>
<dbReference type="Pfam" id="PF00560">
    <property type="entry name" value="LRR_1"/>
    <property type="match status" value="1"/>
</dbReference>